<feature type="domain" description="Retrovirus-related Pol polyprotein from transposon TNT 1-94-like beta-barrel" evidence="2">
    <location>
        <begin position="114"/>
        <end position="161"/>
    </location>
</feature>
<feature type="compositionally biased region" description="Low complexity" evidence="1">
    <location>
        <begin position="237"/>
        <end position="251"/>
    </location>
</feature>
<feature type="region of interest" description="Disordered" evidence="1">
    <location>
        <begin position="218"/>
        <end position="262"/>
    </location>
</feature>
<evidence type="ECO:0000259" key="2">
    <source>
        <dbReference type="Pfam" id="PF22936"/>
    </source>
</evidence>
<accession>A0A3Q7FMG7</accession>
<dbReference type="InParanoid" id="A0A3Q7FMG7"/>
<evidence type="ECO:0000313" key="4">
    <source>
        <dbReference type="Proteomes" id="UP000004994"/>
    </source>
</evidence>
<dbReference type="InterPro" id="IPR054722">
    <property type="entry name" value="PolX-like_BBD"/>
</dbReference>
<reference evidence="3" key="1">
    <citation type="journal article" date="2012" name="Nature">
        <title>The tomato genome sequence provides insights into fleshy fruit evolution.</title>
        <authorList>
            <consortium name="Tomato Genome Consortium"/>
        </authorList>
    </citation>
    <scope>NUCLEOTIDE SEQUENCE [LARGE SCALE GENOMIC DNA]</scope>
    <source>
        <strain evidence="3">cv. Heinz 1706</strain>
    </source>
</reference>
<feature type="compositionally biased region" description="Low complexity" evidence="1">
    <location>
        <begin position="41"/>
        <end position="57"/>
    </location>
</feature>
<dbReference type="Proteomes" id="UP000004994">
    <property type="component" value="Chromosome 3"/>
</dbReference>
<dbReference type="EnsemblPlants" id="Solyc03g080115.1.1">
    <property type="protein sequence ID" value="Solyc03g080115.1.1"/>
    <property type="gene ID" value="Solyc03g080115.1"/>
</dbReference>
<organism evidence="3">
    <name type="scientific">Solanum lycopersicum</name>
    <name type="common">Tomato</name>
    <name type="synonym">Lycopersicon esculentum</name>
    <dbReference type="NCBI Taxonomy" id="4081"/>
    <lineage>
        <taxon>Eukaryota</taxon>
        <taxon>Viridiplantae</taxon>
        <taxon>Streptophyta</taxon>
        <taxon>Embryophyta</taxon>
        <taxon>Tracheophyta</taxon>
        <taxon>Spermatophyta</taxon>
        <taxon>Magnoliopsida</taxon>
        <taxon>eudicotyledons</taxon>
        <taxon>Gunneridae</taxon>
        <taxon>Pentapetalae</taxon>
        <taxon>asterids</taxon>
        <taxon>lamiids</taxon>
        <taxon>Solanales</taxon>
        <taxon>Solanaceae</taxon>
        <taxon>Solanoideae</taxon>
        <taxon>Solaneae</taxon>
        <taxon>Solanum</taxon>
        <taxon>Solanum subgen. Lycopersicon</taxon>
    </lineage>
</organism>
<dbReference type="Gramene" id="Solyc03g080115.1.1">
    <property type="protein sequence ID" value="Solyc03g080115.1.1"/>
    <property type="gene ID" value="Solyc03g080115.1"/>
</dbReference>
<proteinExistence type="predicted"/>
<evidence type="ECO:0000256" key="1">
    <source>
        <dbReference type="SAM" id="MobiDB-lite"/>
    </source>
</evidence>
<feature type="region of interest" description="Disordered" evidence="1">
    <location>
        <begin position="36"/>
        <end position="57"/>
    </location>
</feature>
<name>A0A3Q7FMG7_SOLLC</name>
<feature type="compositionally biased region" description="Polar residues" evidence="1">
    <location>
        <begin position="218"/>
        <end position="228"/>
    </location>
</feature>
<dbReference type="AlphaFoldDB" id="A0A3Q7FMG7"/>
<reference evidence="3" key="2">
    <citation type="submission" date="2019-01" db="UniProtKB">
        <authorList>
            <consortium name="EnsemblPlants"/>
        </authorList>
    </citation>
    <scope>IDENTIFICATION</scope>
    <source>
        <strain evidence="3">cv. Heinz 1706</strain>
    </source>
</reference>
<evidence type="ECO:0000313" key="3">
    <source>
        <dbReference type="EnsemblPlants" id="Solyc03g080115.1.1"/>
    </source>
</evidence>
<feature type="region of interest" description="Disordered" evidence="1">
    <location>
        <begin position="1"/>
        <end position="20"/>
    </location>
</feature>
<protein>
    <recommendedName>
        <fullName evidence="2">Retrovirus-related Pol polyprotein from transposon TNT 1-94-like beta-barrel domain-containing protein</fullName>
    </recommendedName>
</protein>
<keyword evidence="4" id="KW-1185">Reference proteome</keyword>
<sequence length="314" mass="34223">MEESIPPQNTTPQSKFYPSKTNRAIAGVKAETVHNSHKETNGGSFNHGSSSNHDNNFGQYLNKDQYANLVEQVAKDIQVRQGSNSATGFNAGAIAGTILQYTGLCFSVFNSSTWIIDSGASEHMCFDSKSFTSLIPLPTHMTITLPNSFRIIVTHTGSVPILPKITLHNDPSMKTTQAFGEMKEGLYLMQPTSTKSEVSFKNNVVSFQKKNNPILQSNIPINTGSHLQDPTVPPSPTSSNPISPNTSILSSEPTRKSTRVSHRPGYLSDYVCNNIYLADLTNACFVHPPTSTAYSFGSLSLQNQHISPSLRLCP</sequence>
<dbReference type="Pfam" id="PF22936">
    <property type="entry name" value="Pol_BBD"/>
    <property type="match status" value="1"/>
</dbReference>